<dbReference type="GO" id="GO:0020037">
    <property type="term" value="F:heme binding"/>
    <property type="evidence" value="ECO:0007669"/>
    <property type="project" value="TreeGrafter"/>
</dbReference>
<keyword evidence="21" id="KW-1185">Reference proteome</keyword>
<feature type="transmembrane region" description="Helical" evidence="18">
    <location>
        <begin position="170"/>
        <end position="191"/>
    </location>
</feature>
<protein>
    <recommendedName>
        <fullName evidence="16">Choline/ethanolamine transporter FLVCR1</fullName>
    </recommendedName>
    <alternativeName>
        <fullName evidence="17">Heme transporter FLVCR1</fullName>
    </alternativeName>
</protein>
<evidence type="ECO:0000256" key="3">
    <source>
        <dbReference type="ARBA" id="ARBA00022475"/>
    </source>
</evidence>
<feature type="transmembrane region" description="Helical" evidence="18">
    <location>
        <begin position="135"/>
        <end position="158"/>
    </location>
</feature>
<dbReference type="PROSITE" id="PS50850">
    <property type="entry name" value="MFS"/>
    <property type="match status" value="1"/>
</dbReference>
<dbReference type="InterPro" id="IPR011701">
    <property type="entry name" value="MFS"/>
</dbReference>
<dbReference type="OrthoDB" id="422206at2759"/>
<dbReference type="AlphaFoldDB" id="A0A9P0F4M1"/>
<proteinExistence type="inferred from homology"/>
<keyword evidence="6 18" id="KW-1133">Transmembrane helix</keyword>
<evidence type="ECO:0000256" key="10">
    <source>
        <dbReference type="ARBA" id="ARBA00023180"/>
    </source>
</evidence>
<feature type="transmembrane region" description="Helical" evidence="18">
    <location>
        <begin position="266"/>
        <end position="284"/>
    </location>
</feature>
<name>A0A9P0F4M1_BEMTA</name>
<feature type="transmembrane region" description="Helical" evidence="18">
    <location>
        <begin position="424"/>
        <end position="444"/>
    </location>
</feature>
<keyword evidence="8 18" id="KW-0472">Membrane</keyword>
<evidence type="ECO:0000256" key="5">
    <source>
        <dbReference type="ARBA" id="ARBA00022692"/>
    </source>
</evidence>
<comment type="catalytic activity">
    <reaction evidence="12">
        <text>choline(out) = choline(in)</text>
        <dbReference type="Rhea" id="RHEA:32751"/>
        <dbReference type="ChEBI" id="CHEBI:15354"/>
    </reaction>
</comment>
<evidence type="ECO:0000256" key="6">
    <source>
        <dbReference type="ARBA" id="ARBA00022989"/>
    </source>
</evidence>
<evidence type="ECO:0000256" key="8">
    <source>
        <dbReference type="ARBA" id="ARBA00023136"/>
    </source>
</evidence>
<dbReference type="GO" id="GO:0043249">
    <property type="term" value="P:erythrocyte maturation"/>
    <property type="evidence" value="ECO:0007669"/>
    <property type="project" value="UniProtKB-KW"/>
</dbReference>
<comment type="function">
    <text evidence="15">Uniporter that mediates the transport of extracellular choline and ethanolamine into cells, thereby playing a key role in phospholipid biosynthesis. Choline and ethanolamine are the precursors of phosphatidylcholine and phosphatidylethanolamine, respectively, the two most abundant phospholipids. Transport is not coupled with proton transport and is exclusively driven by the choline (or ethanolamine) gradient across the plasma membrane. Also acts as a heme b transporter that mediates heme efflux from the cytoplasm to the extracellular compartment.</text>
</comment>
<dbReference type="GO" id="GO:0097037">
    <property type="term" value="P:heme export"/>
    <property type="evidence" value="ECO:0007669"/>
    <property type="project" value="TreeGrafter"/>
</dbReference>
<keyword evidence="3" id="KW-1003">Cell membrane</keyword>
<keyword evidence="10" id="KW-0325">Glycoprotein</keyword>
<keyword evidence="9" id="KW-0675">Receptor</keyword>
<evidence type="ECO:0000256" key="1">
    <source>
        <dbReference type="ARBA" id="ARBA00004651"/>
    </source>
</evidence>
<feature type="transmembrane region" description="Helical" evidence="18">
    <location>
        <begin position="112"/>
        <end position="129"/>
    </location>
</feature>
<dbReference type="EMBL" id="OU963867">
    <property type="protein sequence ID" value="CAH0391802.1"/>
    <property type="molecule type" value="Genomic_DNA"/>
</dbReference>
<evidence type="ECO:0000256" key="15">
    <source>
        <dbReference type="ARBA" id="ARBA00060240"/>
    </source>
</evidence>
<dbReference type="Proteomes" id="UP001152759">
    <property type="component" value="Chromosome 6"/>
</dbReference>
<keyword evidence="2" id="KW-0813">Transport</keyword>
<dbReference type="Pfam" id="PF07690">
    <property type="entry name" value="MFS_1"/>
    <property type="match status" value="1"/>
</dbReference>
<feature type="transmembrane region" description="Helical" evidence="18">
    <location>
        <begin position="399"/>
        <end position="418"/>
    </location>
</feature>
<evidence type="ECO:0000256" key="12">
    <source>
        <dbReference type="ARBA" id="ARBA00036811"/>
    </source>
</evidence>
<dbReference type="GO" id="GO:0006783">
    <property type="term" value="P:heme biosynthetic process"/>
    <property type="evidence" value="ECO:0007669"/>
    <property type="project" value="UniProtKB-ARBA"/>
</dbReference>
<evidence type="ECO:0000256" key="16">
    <source>
        <dbReference type="ARBA" id="ARBA00068050"/>
    </source>
</evidence>
<keyword evidence="5 18" id="KW-0812">Transmembrane</keyword>
<comment type="catalytic activity">
    <reaction evidence="13">
        <text>ethanolamine(in) = ethanolamine(out)</text>
        <dbReference type="Rhea" id="RHEA:32747"/>
        <dbReference type="ChEBI" id="CHEBI:57603"/>
    </reaction>
</comment>
<sequence>MANKNSATLCVELEKGAGKPGSVVKSVNPVKSKISECRVYRIRWLILFLFVLYSMANGMQWIQYSIIADVVTKYYSVSNFAVDLTSVIYMFTYIILIFPGSWALDKLGLRKAVLLGAFGTCFGSIVKLFSVHPTLFYVTFIGQTIVAISQVFILSVPARLAAVWFGPSEVSLACSIGVFGNQVGIAAGFLFPPTIVAPSENPDVVGARLQLMFNIVAAFTGILLVLLLIFFKDAPELPPSPAQAAQRACEPSGFGSSIKRLFMNPAYVLLLFSYGINVGVFYAISTLLNDVILGYFPGRQQDAGQIGLVIVIAGMVGSILCGIILDRTHKFKETTLVLYFLSLAGMILFTFTLGSGYLEVVYFTSGVVGFFMTGYLPVGFEFATELTYPEPEGTSSGMLNASAQIFGIAFTMFARLILNTFGDLWSNLSLCAALVVGAGMTTIIKCDLRRQTEQVKNLPRPAV</sequence>
<feature type="domain" description="Major facilitator superfamily (MFS) profile" evidence="19">
    <location>
        <begin position="46"/>
        <end position="449"/>
    </location>
</feature>
<evidence type="ECO:0000313" key="21">
    <source>
        <dbReference type="Proteomes" id="UP001152759"/>
    </source>
</evidence>
<dbReference type="SUPFAM" id="SSF103473">
    <property type="entry name" value="MFS general substrate transporter"/>
    <property type="match status" value="1"/>
</dbReference>
<gene>
    <name evidence="20" type="ORF">BEMITA_LOCUS10387</name>
</gene>
<evidence type="ECO:0000256" key="4">
    <source>
        <dbReference type="ARBA" id="ARBA00022553"/>
    </source>
</evidence>
<evidence type="ECO:0000256" key="17">
    <source>
        <dbReference type="ARBA" id="ARBA00080886"/>
    </source>
</evidence>
<feature type="transmembrane region" description="Helical" evidence="18">
    <location>
        <begin position="337"/>
        <end position="354"/>
    </location>
</feature>
<comment type="subcellular location">
    <subcellularLocation>
        <location evidence="1">Cell membrane</location>
        <topology evidence="1">Multi-pass membrane protein</topology>
    </subcellularLocation>
</comment>
<feature type="transmembrane region" description="Helical" evidence="18">
    <location>
        <begin position="44"/>
        <end position="67"/>
    </location>
</feature>
<evidence type="ECO:0000256" key="11">
    <source>
        <dbReference type="ARBA" id="ARBA00035075"/>
    </source>
</evidence>
<dbReference type="GO" id="GO:0005886">
    <property type="term" value="C:plasma membrane"/>
    <property type="evidence" value="ECO:0007669"/>
    <property type="project" value="UniProtKB-SubCell"/>
</dbReference>
<dbReference type="GO" id="GO:0015232">
    <property type="term" value="F:heme transmembrane transporter activity"/>
    <property type="evidence" value="ECO:0007669"/>
    <property type="project" value="UniProtKB-ARBA"/>
</dbReference>
<feature type="transmembrane region" description="Helical" evidence="18">
    <location>
        <begin position="360"/>
        <end position="378"/>
    </location>
</feature>
<evidence type="ECO:0000313" key="20">
    <source>
        <dbReference type="EMBL" id="CAH0391802.1"/>
    </source>
</evidence>
<evidence type="ECO:0000256" key="18">
    <source>
        <dbReference type="SAM" id="Phobius"/>
    </source>
</evidence>
<accession>A0A9P0F4M1</accession>
<dbReference type="GO" id="GO:0031966">
    <property type="term" value="C:mitochondrial membrane"/>
    <property type="evidence" value="ECO:0007669"/>
    <property type="project" value="UniProtKB-ARBA"/>
</dbReference>
<feature type="transmembrane region" description="Helical" evidence="18">
    <location>
        <begin position="87"/>
        <end position="105"/>
    </location>
</feature>
<organism evidence="20 21">
    <name type="scientific">Bemisia tabaci</name>
    <name type="common">Sweetpotato whitefly</name>
    <name type="synonym">Aleurodes tabaci</name>
    <dbReference type="NCBI Taxonomy" id="7038"/>
    <lineage>
        <taxon>Eukaryota</taxon>
        <taxon>Metazoa</taxon>
        <taxon>Ecdysozoa</taxon>
        <taxon>Arthropoda</taxon>
        <taxon>Hexapoda</taxon>
        <taxon>Insecta</taxon>
        <taxon>Pterygota</taxon>
        <taxon>Neoptera</taxon>
        <taxon>Paraneoptera</taxon>
        <taxon>Hemiptera</taxon>
        <taxon>Sternorrhyncha</taxon>
        <taxon>Aleyrodoidea</taxon>
        <taxon>Aleyrodidae</taxon>
        <taxon>Aleyrodinae</taxon>
        <taxon>Bemisia</taxon>
    </lineage>
</organism>
<evidence type="ECO:0000256" key="9">
    <source>
        <dbReference type="ARBA" id="ARBA00023170"/>
    </source>
</evidence>
<keyword evidence="4" id="KW-0597">Phosphoprotein</keyword>
<reference evidence="20" key="1">
    <citation type="submission" date="2021-12" db="EMBL/GenBank/DDBJ databases">
        <authorList>
            <person name="King R."/>
        </authorList>
    </citation>
    <scope>NUCLEOTIDE SEQUENCE</scope>
</reference>
<dbReference type="PANTHER" id="PTHR10924">
    <property type="entry name" value="MAJOR FACILITATOR SUPERFAMILY PROTEIN-RELATED"/>
    <property type="match status" value="1"/>
</dbReference>
<dbReference type="FunFam" id="1.20.1250.20:FF:000184">
    <property type="entry name" value="Feline leukemia virus subgroup C receptor-related protein 1"/>
    <property type="match status" value="1"/>
</dbReference>
<evidence type="ECO:0000256" key="2">
    <source>
        <dbReference type="ARBA" id="ARBA00022448"/>
    </source>
</evidence>
<evidence type="ECO:0000259" key="19">
    <source>
        <dbReference type="PROSITE" id="PS50850"/>
    </source>
</evidence>
<dbReference type="InterPro" id="IPR036259">
    <property type="entry name" value="MFS_trans_sf"/>
</dbReference>
<feature type="transmembrane region" description="Helical" evidence="18">
    <location>
        <begin position="211"/>
        <end position="231"/>
    </location>
</feature>
<dbReference type="InterPro" id="IPR049680">
    <property type="entry name" value="FLVCR1-2_SLC49-like"/>
</dbReference>
<feature type="transmembrane region" description="Helical" evidence="18">
    <location>
        <begin position="304"/>
        <end position="325"/>
    </location>
</feature>
<dbReference type="Gene3D" id="1.20.1250.20">
    <property type="entry name" value="MFS general substrate transporter like domains"/>
    <property type="match status" value="2"/>
</dbReference>
<dbReference type="CDD" id="cd17398">
    <property type="entry name" value="MFS_FLVCR_like"/>
    <property type="match status" value="1"/>
</dbReference>
<evidence type="ECO:0000256" key="14">
    <source>
        <dbReference type="ARBA" id="ARBA00046338"/>
    </source>
</evidence>
<comment type="similarity">
    <text evidence="14">Belongs to the major facilitator superfamily. Feline leukemia virus subgroup C receptor (TC 2.A.1.28.1) family.</text>
</comment>
<dbReference type="KEGG" id="btab:109040938"/>
<keyword evidence="7" id="KW-0265">Erythrocyte maturation</keyword>
<dbReference type="PANTHER" id="PTHR10924:SF4">
    <property type="entry name" value="GH15861P"/>
    <property type="match status" value="1"/>
</dbReference>
<comment type="catalytic activity">
    <reaction evidence="11">
        <text>heme b(in) = heme b(out)</text>
        <dbReference type="Rhea" id="RHEA:75443"/>
        <dbReference type="ChEBI" id="CHEBI:60344"/>
    </reaction>
</comment>
<evidence type="ECO:0000256" key="13">
    <source>
        <dbReference type="ARBA" id="ARBA00045087"/>
    </source>
</evidence>
<dbReference type="InterPro" id="IPR020846">
    <property type="entry name" value="MFS_dom"/>
</dbReference>
<evidence type="ECO:0000256" key="7">
    <source>
        <dbReference type="ARBA" id="ARBA00023057"/>
    </source>
</evidence>